<accession>A0A0B6S2B0</accession>
<dbReference type="Pfam" id="PF03706">
    <property type="entry name" value="LPG_synthase_TM"/>
    <property type="match status" value="1"/>
</dbReference>
<evidence type="ECO:0000256" key="2">
    <source>
        <dbReference type="ARBA" id="ARBA00022475"/>
    </source>
</evidence>
<dbReference type="KEGG" id="bgp:BGL_2c04550"/>
<evidence type="ECO:0000256" key="6">
    <source>
        <dbReference type="SAM" id="MobiDB-lite"/>
    </source>
</evidence>
<dbReference type="NCBIfam" id="TIGR03476">
    <property type="entry name" value="HpnL"/>
    <property type="match status" value="1"/>
</dbReference>
<keyword evidence="4 7" id="KW-1133">Transmembrane helix</keyword>
<keyword evidence="3 7" id="KW-0812">Transmembrane</keyword>
<feature type="transmembrane region" description="Helical" evidence="7">
    <location>
        <begin position="250"/>
        <end position="271"/>
    </location>
</feature>
<feature type="region of interest" description="Disordered" evidence="6">
    <location>
        <begin position="323"/>
        <end position="342"/>
    </location>
</feature>
<reference evidence="8 9" key="2">
    <citation type="journal article" date="2016" name="Appl. Microbiol. Biotechnol.">
        <title>Mutations improving production and secretion of extracellular lipase by Burkholderia glumae PG1.</title>
        <authorList>
            <person name="Knapp A."/>
            <person name="Voget S."/>
            <person name="Gao R."/>
            <person name="Zaburannyi N."/>
            <person name="Krysciak D."/>
            <person name="Breuer M."/>
            <person name="Hauer B."/>
            <person name="Streit W.R."/>
            <person name="Muller R."/>
            <person name="Daniel R."/>
            <person name="Jaeger K.E."/>
        </authorList>
    </citation>
    <scope>NUCLEOTIDE SEQUENCE [LARGE SCALE GENOMIC DNA]</scope>
    <source>
        <strain evidence="8 9">PG1</strain>
    </source>
</reference>
<evidence type="ECO:0000256" key="4">
    <source>
        <dbReference type="ARBA" id="ARBA00022989"/>
    </source>
</evidence>
<name>A0A0B6S2B0_BURPL</name>
<dbReference type="AlphaFoldDB" id="A0A0B6S2B0"/>
<evidence type="ECO:0000256" key="3">
    <source>
        <dbReference type="ARBA" id="ARBA00022692"/>
    </source>
</evidence>
<reference evidence="9" key="1">
    <citation type="submission" date="2011-03" db="EMBL/GenBank/DDBJ databases">
        <authorList>
            <person name="Voget S."/>
            <person name="Streit W.R."/>
            <person name="Jaeger K.E."/>
            <person name="Daniel R."/>
        </authorList>
    </citation>
    <scope>NUCLEOTIDE SEQUENCE [LARGE SCALE GENOMIC DNA]</scope>
    <source>
        <strain evidence="9">PG1</strain>
    </source>
</reference>
<organism evidence="8 9">
    <name type="scientific">Burkholderia plantarii</name>
    <dbReference type="NCBI Taxonomy" id="41899"/>
    <lineage>
        <taxon>Bacteria</taxon>
        <taxon>Pseudomonadati</taxon>
        <taxon>Pseudomonadota</taxon>
        <taxon>Betaproteobacteria</taxon>
        <taxon>Burkholderiales</taxon>
        <taxon>Burkholderiaceae</taxon>
        <taxon>Burkholderia</taxon>
    </lineage>
</organism>
<feature type="transmembrane region" description="Helical" evidence="7">
    <location>
        <begin position="39"/>
        <end position="58"/>
    </location>
</feature>
<sequence>MKKSLGAVAAAIGLAIAIWLVWRDHPATILAQLREAGAGLLLAAAVHLLPMLANAADWRLLIRRAPRPGFGAMLKLVLIRESVNGLLPVARIGGEIVSYRLLRRLRVKPATAIASLVVDMQLTLISQFVFALLALGWLLEHSASDTNRLVGRLAVGIALAAPVLLLFALVQHARPFERATQLLNRVTSGQFVETLGASARVDRFVMLLWRNTGVVVRYLAVWQTLQFLGFSLEIWLALLALGVHAPFADALVIEALIQLVSSLAFLVPGSLGVQEGGFVLIGGLLGLDPPVCLALAGARRLRDLLFYLPGLAVWQLAEHRPGRARGDAHAGTDSGINAATKD</sequence>
<feature type="transmembrane region" description="Helical" evidence="7">
    <location>
        <begin position="221"/>
        <end position="243"/>
    </location>
</feature>
<evidence type="ECO:0000256" key="1">
    <source>
        <dbReference type="ARBA" id="ARBA00004651"/>
    </source>
</evidence>
<dbReference type="NCBIfam" id="TIGR00374">
    <property type="entry name" value="flippase-like domain"/>
    <property type="match status" value="1"/>
</dbReference>
<dbReference type="Proteomes" id="UP000031838">
    <property type="component" value="Chromosome 2"/>
</dbReference>
<feature type="transmembrane region" description="Helical" evidence="7">
    <location>
        <begin position="149"/>
        <end position="170"/>
    </location>
</feature>
<evidence type="ECO:0000313" key="9">
    <source>
        <dbReference type="Proteomes" id="UP000031838"/>
    </source>
</evidence>
<gene>
    <name evidence="8" type="primary">hpnL1</name>
    <name evidence="8" type="ORF">BGL_2c04550</name>
</gene>
<protein>
    <submittedName>
        <fullName evidence="8">Putative membrane protein HpnL</fullName>
    </submittedName>
</protein>
<keyword evidence="5 7" id="KW-0472">Membrane</keyword>
<keyword evidence="9" id="KW-1185">Reference proteome</keyword>
<evidence type="ECO:0000313" key="8">
    <source>
        <dbReference type="EMBL" id="AJK48544.1"/>
    </source>
</evidence>
<dbReference type="InterPro" id="IPR022791">
    <property type="entry name" value="L-PG_synthase/AglD"/>
</dbReference>
<dbReference type="HOGENOM" id="CLU_052307_0_0_4"/>
<proteinExistence type="predicted"/>
<dbReference type="PANTHER" id="PTHR39087">
    <property type="entry name" value="UPF0104 MEMBRANE PROTEIN MJ1595"/>
    <property type="match status" value="1"/>
</dbReference>
<evidence type="ECO:0000256" key="7">
    <source>
        <dbReference type="SAM" id="Phobius"/>
    </source>
</evidence>
<feature type="transmembrane region" description="Helical" evidence="7">
    <location>
        <begin position="110"/>
        <end position="137"/>
    </location>
</feature>
<feature type="transmembrane region" description="Helical" evidence="7">
    <location>
        <begin position="277"/>
        <end position="298"/>
    </location>
</feature>
<comment type="subcellular location">
    <subcellularLocation>
        <location evidence="1">Cell membrane</location>
        <topology evidence="1">Multi-pass membrane protein</topology>
    </subcellularLocation>
</comment>
<dbReference type="EMBL" id="CP002581">
    <property type="protein sequence ID" value="AJK48544.1"/>
    <property type="molecule type" value="Genomic_DNA"/>
</dbReference>
<evidence type="ECO:0000256" key="5">
    <source>
        <dbReference type="ARBA" id="ARBA00023136"/>
    </source>
</evidence>
<dbReference type="PANTHER" id="PTHR39087:SF2">
    <property type="entry name" value="UPF0104 MEMBRANE PROTEIN MJ1595"/>
    <property type="match status" value="1"/>
</dbReference>
<keyword evidence="2" id="KW-1003">Cell membrane</keyword>
<dbReference type="GO" id="GO:0005886">
    <property type="term" value="C:plasma membrane"/>
    <property type="evidence" value="ECO:0007669"/>
    <property type="project" value="UniProtKB-SubCell"/>
</dbReference>
<dbReference type="RefSeq" id="WP_042627166.1">
    <property type="nucleotide sequence ID" value="NZ_CP002581.1"/>
</dbReference>